<organism evidence="1 2">
    <name type="scientific">Stieleria magnilauensis</name>
    <dbReference type="NCBI Taxonomy" id="2527963"/>
    <lineage>
        <taxon>Bacteria</taxon>
        <taxon>Pseudomonadati</taxon>
        <taxon>Planctomycetota</taxon>
        <taxon>Planctomycetia</taxon>
        <taxon>Pirellulales</taxon>
        <taxon>Pirellulaceae</taxon>
        <taxon>Stieleria</taxon>
    </lineage>
</organism>
<name>A0ABX5XNP0_9BACT</name>
<keyword evidence="2" id="KW-1185">Reference proteome</keyword>
<evidence type="ECO:0000313" key="1">
    <source>
        <dbReference type="EMBL" id="QDV83297.1"/>
    </source>
</evidence>
<dbReference type="Proteomes" id="UP000318081">
    <property type="component" value="Chromosome"/>
</dbReference>
<gene>
    <name evidence="1" type="ORF">TBK1r_22340</name>
</gene>
<dbReference type="RefSeq" id="WP_145209951.1">
    <property type="nucleotide sequence ID" value="NZ_CP036432.1"/>
</dbReference>
<protein>
    <submittedName>
        <fullName evidence="1">Uncharacterized protein</fullName>
    </submittedName>
</protein>
<proteinExistence type="predicted"/>
<accession>A0ABX5XNP0</accession>
<sequence>MSADEEQRWYAQAFAIFRGMLRKGKPVAFEDAIRPIETPDGFDRRGFGWIPAAMHRDGEIVPAGFRESVNARHHCGVKRLWVLATAKKKGAADA</sequence>
<evidence type="ECO:0000313" key="2">
    <source>
        <dbReference type="Proteomes" id="UP000318081"/>
    </source>
</evidence>
<dbReference type="EMBL" id="CP036432">
    <property type="protein sequence ID" value="QDV83297.1"/>
    <property type="molecule type" value="Genomic_DNA"/>
</dbReference>
<reference evidence="1 2" key="1">
    <citation type="submission" date="2019-02" db="EMBL/GenBank/DDBJ databases">
        <title>Deep-cultivation of Planctomycetes and their phenomic and genomic characterization uncovers novel biology.</title>
        <authorList>
            <person name="Wiegand S."/>
            <person name="Jogler M."/>
            <person name="Boedeker C."/>
            <person name="Pinto D."/>
            <person name="Vollmers J."/>
            <person name="Rivas-Marin E."/>
            <person name="Kohn T."/>
            <person name="Peeters S.H."/>
            <person name="Heuer A."/>
            <person name="Rast P."/>
            <person name="Oberbeckmann S."/>
            <person name="Bunk B."/>
            <person name="Jeske O."/>
            <person name="Meyerdierks A."/>
            <person name="Storesund J.E."/>
            <person name="Kallscheuer N."/>
            <person name="Luecker S."/>
            <person name="Lage O.M."/>
            <person name="Pohl T."/>
            <person name="Merkel B.J."/>
            <person name="Hornburger P."/>
            <person name="Mueller R.-W."/>
            <person name="Bruemmer F."/>
            <person name="Labrenz M."/>
            <person name="Spormann A.M."/>
            <person name="Op den Camp H."/>
            <person name="Overmann J."/>
            <person name="Amann R."/>
            <person name="Jetten M.S.M."/>
            <person name="Mascher T."/>
            <person name="Medema M.H."/>
            <person name="Devos D.P."/>
            <person name="Kaster A.-K."/>
            <person name="Ovreas L."/>
            <person name="Rohde M."/>
            <person name="Galperin M.Y."/>
            <person name="Jogler C."/>
        </authorList>
    </citation>
    <scope>NUCLEOTIDE SEQUENCE [LARGE SCALE GENOMIC DNA]</scope>
    <source>
        <strain evidence="1 2">TBK1r</strain>
    </source>
</reference>